<organism evidence="1 2">
    <name type="scientific">Chitinophaga hostae</name>
    <dbReference type="NCBI Taxonomy" id="2831022"/>
    <lineage>
        <taxon>Bacteria</taxon>
        <taxon>Pseudomonadati</taxon>
        <taxon>Bacteroidota</taxon>
        <taxon>Chitinophagia</taxon>
        <taxon>Chitinophagales</taxon>
        <taxon>Chitinophagaceae</taxon>
        <taxon>Chitinophaga</taxon>
    </lineage>
</organism>
<sequence>MNRPVTILLISCTALFFTQFIITAFKPENRDSQLLRSTNTCNCYANSSLYNIVIRFNNQVPGDLAAFNNQSQADCFAWQEFIALNWSVNPSAYFGAPRDFSPVGWEKYMPIDVLFPPGGAKPSSWGTLVSPQFAARFKTQKLLMNPTTTKLLTFSTKFAVDSTFGLLPDQAAPFGKPNWLGAQNNTNVWYEIKLNKDYYDFVIKNGYYNAVTQHDSAKNGIPLNFPQGVYNGTVGAIEVKAAWMEVDNINSPKWERYKLSRATVFDSATGKLRETDVALVGLHILHKTQNQPTWVWATFEQVDNVPDVNSKTTPPYGYNFFNANCTSRQVNLNSGGTATVGCTPNTSPPYYLSQAGPVPVQVTRLNNIDPADAVPINDSMQNNIRKFYPKSVFQYYQLVDVIWSQILQPDKTTPIQAPFPLNTSSMLSGARIVANTTLESYVQTTNTCFSCHKYSTIAPFPADSVNNNIFGDFSFAISAAQYPALMTRKKK</sequence>
<proteinExistence type="predicted"/>
<dbReference type="RefSeq" id="WP_211976532.1">
    <property type="nucleotide sequence ID" value="NZ_CBFHAM010000067.1"/>
</dbReference>
<dbReference type="EMBL" id="JAGTXB010000021">
    <property type="protein sequence ID" value="MBS0031370.1"/>
    <property type="molecule type" value="Genomic_DNA"/>
</dbReference>
<accession>A0ABS5J818</accession>
<gene>
    <name evidence="1" type="ORF">KE626_28830</name>
</gene>
<name>A0ABS5J818_9BACT</name>
<evidence type="ECO:0000313" key="1">
    <source>
        <dbReference type="EMBL" id="MBS0031370.1"/>
    </source>
</evidence>
<reference evidence="1 2" key="1">
    <citation type="submission" date="2021-04" db="EMBL/GenBank/DDBJ databases">
        <title>Chitinophaga sp. nov., isolated from the rhizosphere soil.</title>
        <authorList>
            <person name="He S."/>
        </authorList>
    </citation>
    <scope>NUCLEOTIDE SEQUENCE [LARGE SCALE GENOMIC DNA]</scope>
    <source>
        <strain evidence="1 2">2R12</strain>
    </source>
</reference>
<comment type="caution">
    <text evidence="1">The sequence shown here is derived from an EMBL/GenBank/DDBJ whole genome shotgun (WGS) entry which is preliminary data.</text>
</comment>
<dbReference type="Proteomes" id="UP000676386">
    <property type="component" value="Unassembled WGS sequence"/>
</dbReference>
<evidence type="ECO:0008006" key="3">
    <source>
        <dbReference type="Google" id="ProtNLM"/>
    </source>
</evidence>
<protein>
    <recommendedName>
        <fullName evidence="3">Cytochrome c family protein</fullName>
    </recommendedName>
</protein>
<keyword evidence="2" id="KW-1185">Reference proteome</keyword>
<evidence type="ECO:0000313" key="2">
    <source>
        <dbReference type="Proteomes" id="UP000676386"/>
    </source>
</evidence>